<dbReference type="InterPro" id="IPR011990">
    <property type="entry name" value="TPR-like_helical_dom_sf"/>
</dbReference>
<dbReference type="PANTHER" id="PTHR11102">
    <property type="entry name" value="SEL-1-LIKE PROTEIN"/>
    <property type="match status" value="1"/>
</dbReference>
<reference evidence="2" key="1">
    <citation type="submission" date="2019-10" db="EMBL/GenBank/DDBJ databases">
        <title>Conservation and host-specific expression of non-tandemly repeated heterogenous ribosome RNA gene in arbuscular mycorrhizal fungi.</title>
        <authorList>
            <person name="Maeda T."/>
            <person name="Kobayashi Y."/>
            <person name="Nakagawa T."/>
            <person name="Ezawa T."/>
            <person name="Yamaguchi K."/>
            <person name="Bino T."/>
            <person name="Nishimoto Y."/>
            <person name="Shigenobu S."/>
            <person name="Kawaguchi M."/>
        </authorList>
    </citation>
    <scope>NUCLEOTIDE SEQUENCE</scope>
    <source>
        <strain evidence="2">HR1</strain>
    </source>
</reference>
<evidence type="ECO:0000256" key="1">
    <source>
        <dbReference type="ARBA" id="ARBA00038101"/>
    </source>
</evidence>
<evidence type="ECO:0000313" key="3">
    <source>
        <dbReference type="Proteomes" id="UP000615446"/>
    </source>
</evidence>
<evidence type="ECO:0000313" key="2">
    <source>
        <dbReference type="EMBL" id="GET02287.1"/>
    </source>
</evidence>
<proteinExistence type="inferred from homology"/>
<dbReference type="SUPFAM" id="SSF81901">
    <property type="entry name" value="HCP-like"/>
    <property type="match status" value="1"/>
</dbReference>
<organism evidence="2 3">
    <name type="scientific">Rhizophagus clarus</name>
    <dbReference type="NCBI Taxonomy" id="94130"/>
    <lineage>
        <taxon>Eukaryota</taxon>
        <taxon>Fungi</taxon>
        <taxon>Fungi incertae sedis</taxon>
        <taxon>Mucoromycota</taxon>
        <taxon>Glomeromycotina</taxon>
        <taxon>Glomeromycetes</taxon>
        <taxon>Glomerales</taxon>
        <taxon>Glomeraceae</taxon>
        <taxon>Rhizophagus</taxon>
    </lineage>
</organism>
<dbReference type="PANTHER" id="PTHR11102:SF160">
    <property type="entry name" value="ERAD-ASSOCIATED E3 UBIQUITIN-PROTEIN LIGASE COMPONENT HRD3"/>
    <property type="match status" value="1"/>
</dbReference>
<dbReference type="OrthoDB" id="2384430at2759"/>
<dbReference type="Gene3D" id="1.25.40.10">
    <property type="entry name" value="Tetratricopeptide repeat domain"/>
    <property type="match status" value="1"/>
</dbReference>
<comment type="similarity">
    <text evidence="1">Belongs to the sel-1 family.</text>
</comment>
<dbReference type="SMART" id="SM00671">
    <property type="entry name" value="SEL1"/>
    <property type="match status" value="2"/>
</dbReference>
<dbReference type="Pfam" id="PF08238">
    <property type="entry name" value="Sel1"/>
    <property type="match status" value="4"/>
</dbReference>
<protein>
    <submittedName>
        <fullName evidence="2">Sel1 repeat family protein</fullName>
    </submittedName>
</protein>
<name>A0A8H3ME36_9GLOM</name>
<dbReference type="InterPro" id="IPR006597">
    <property type="entry name" value="Sel1-like"/>
</dbReference>
<dbReference type="InterPro" id="IPR050767">
    <property type="entry name" value="Sel1_AlgK"/>
</dbReference>
<comment type="caution">
    <text evidence="2">The sequence shown here is derived from an EMBL/GenBank/DDBJ whole genome shotgun (WGS) entry which is preliminary data.</text>
</comment>
<dbReference type="Proteomes" id="UP000615446">
    <property type="component" value="Unassembled WGS sequence"/>
</dbReference>
<gene>
    <name evidence="2" type="ORF">RCL2_002867100</name>
</gene>
<dbReference type="AlphaFoldDB" id="A0A8H3ME36"/>
<dbReference type="EMBL" id="BLAL01000306">
    <property type="protein sequence ID" value="GET02287.1"/>
    <property type="molecule type" value="Genomic_DNA"/>
</dbReference>
<accession>A0A8H3ME36</accession>
<sequence>MTYNNFDDKDNENKDNTTTIIEPVNSQNNTEFKEGADILNVIINNFLLEYDLEPKNVLEIMTRKYYYNKQDYNTAIEWYSKSSEGVGYYCSKGYGTLKDEIKAFEFYLKAAEKGHSSSQYLVANWYNNGKHVLRNEEKGFYWDRKAAINSNVDAQFELSKYYINSSINKNERKAFK</sequence>